<keyword evidence="1" id="KW-1133">Transmembrane helix</keyword>
<sequence length="360" mass="37538">MTSTPERQQPLDPAELWHLLPAAGAVAVPHGRQHQIEEFLMSEITRTPETTRTAETTTVPVRPGSGSRRRLLIAVPTTLAAFALAATVAATTLGGSDGTPARGERIAAPVVQVTVGDTAALAGAVERISSAAQAAPDLVLRPGQYVYVESTVSNLASTIDADTGTSKSWVDKPHQRQVWHSADGRTGWLTEEGKAPKGGRALEAGTGAYLNSPSYDYLRTLPTDPEVLLRKIYTETKGAGTGPDQEAFVTIADLVREQAVPGQLAAALYQAAARIPGVVLVDGATDAAGRTGLAIARTNPASGVRDEIIFDRTSYAFLGERSVQVTAAHGVEAGTVTANTAVLRRAAADAPGLRPGDARA</sequence>
<gene>
    <name evidence="2" type="ORF">KCMC57_06750</name>
</gene>
<dbReference type="EMBL" id="AP035881">
    <property type="protein sequence ID" value="BFP44307.1"/>
    <property type="molecule type" value="Genomic_DNA"/>
</dbReference>
<proteinExistence type="predicted"/>
<evidence type="ECO:0008006" key="3">
    <source>
        <dbReference type="Google" id="ProtNLM"/>
    </source>
</evidence>
<evidence type="ECO:0000256" key="1">
    <source>
        <dbReference type="SAM" id="Phobius"/>
    </source>
</evidence>
<dbReference type="NCBIfam" id="NF038083">
    <property type="entry name" value="CU044_5270_fam"/>
    <property type="match status" value="1"/>
</dbReference>
<dbReference type="AlphaFoldDB" id="A0AB33JN70"/>
<feature type="transmembrane region" description="Helical" evidence="1">
    <location>
        <begin position="71"/>
        <end position="93"/>
    </location>
</feature>
<dbReference type="RefSeq" id="WP_407986908.1">
    <property type="nucleotide sequence ID" value="NZ_AP035881.2"/>
</dbReference>
<organism evidence="2">
    <name type="scientific">Kitasatospora sp. CMC57</name>
    <dbReference type="NCBI Taxonomy" id="3231513"/>
    <lineage>
        <taxon>Bacteria</taxon>
        <taxon>Bacillati</taxon>
        <taxon>Actinomycetota</taxon>
        <taxon>Actinomycetes</taxon>
        <taxon>Kitasatosporales</taxon>
        <taxon>Streptomycetaceae</taxon>
        <taxon>Kitasatospora</taxon>
    </lineage>
</organism>
<accession>A0AB33JN70</accession>
<protein>
    <recommendedName>
        <fullName evidence="3">CU044_5270 family protein</fullName>
    </recommendedName>
</protein>
<keyword evidence="1" id="KW-0812">Transmembrane</keyword>
<reference evidence="2" key="1">
    <citation type="submission" date="2024-07" db="EMBL/GenBank/DDBJ databases">
        <title>Complete genome sequences of cellulolytic bacteria, Kitasatospora sp. CMC57 and Streptomyces sp. CMC78, isolated from Japanese agricultural soil.</title>
        <authorList>
            <person name="Hashimoto T."/>
            <person name="Ito M."/>
            <person name="Iwamoto M."/>
            <person name="Fukahori D."/>
            <person name="Shoda T."/>
            <person name="Sakoda M."/>
            <person name="Morohoshi T."/>
            <person name="Mitsuboshi M."/>
            <person name="Nishizawa T."/>
        </authorList>
    </citation>
    <scope>NUCLEOTIDE SEQUENCE</scope>
    <source>
        <strain evidence="2">CMC57</strain>
    </source>
</reference>
<evidence type="ECO:0000313" key="2">
    <source>
        <dbReference type="EMBL" id="BFP44307.1"/>
    </source>
</evidence>
<dbReference type="InterPro" id="IPR047789">
    <property type="entry name" value="CU044_5270-like"/>
</dbReference>
<name>A0AB33JN70_9ACTN</name>
<keyword evidence="1" id="KW-0472">Membrane</keyword>